<dbReference type="PANTHER" id="PTHR36923">
    <property type="entry name" value="FERREDOXIN"/>
    <property type="match status" value="1"/>
</dbReference>
<evidence type="ECO:0000256" key="2">
    <source>
        <dbReference type="ARBA" id="ARBA00022448"/>
    </source>
</evidence>
<protein>
    <recommendedName>
        <fullName evidence="10">Ferredoxin</fullName>
    </recommendedName>
</protein>
<keyword evidence="2" id="KW-0813">Transport</keyword>
<keyword evidence="4" id="KW-0249">Electron transport</keyword>
<evidence type="ECO:0000256" key="7">
    <source>
        <dbReference type="ARBA" id="ARBA00023291"/>
    </source>
</evidence>
<evidence type="ECO:0000256" key="6">
    <source>
        <dbReference type="ARBA" id="ARBA00023014"/>
    </source>
</evidence>
<dbReference type="GO" id="GO:0046872">
    <property type="term" value="F:metal ion binding"/>
    <property type="evidence" value="ECO:0007669"/>
    <property type="project" value="UniProtKB-KW"/>
</dbReference>
<organism evidence="8 9">
    <name type="scientific">Mycobacterium aquaticum</name>
    <dbReference type="NCBI Taxonomy" id="1927124"/>
    <lineage>
        <taxon>Bacteria</taxon>
        <taxon>Bacillati</taxon>
        <taxon>Actinomycetota</taxon>
        <taxon>Actinomycetes</taxon>
        <taxon>Mycobacteriales</taxon>
        <taxon>Mycobacteriaceae</taxon>
        <taxon>Mycobacterium</taxon>
    </lineage>
</organism>
<evidence type="ECO:0000313" key="9">
    <source>
        <dbReference type="Proteomes" id="UP000192448"/>
    </source>
</evidence>
<dbReference type="Pfam" id="PF13459">
    <property type="entry name" value="Fer4_15"/>
    <property type="match status" value="1"/>
</dbReference>
<dbReference type="Gene3D" id="3.30.70.20">
    <property type="match status" value="1"/>
</dbReference>
<accession>A0A1X0A886</accession>
<dbReference type="EMBL" id="MVHF01000050">
    <property type="protein sequence ID" value="ORA26277.1"/>
    <property type="molecule type" value="Genomic_DNA"/>
</dbReference>
<comment type="caution">
    <text evidence="8">The sequence shown here is derived from an EMBL/GenBank/DDBJ whole genome shotgun (WGS) entry which is preliminary data.</text>
</comment>
<dbReference type="STRING" id="1927124.BST13_31945"/>
<comment type="cofactor">
    <cofactor evidence="1">
        <name>[3Fe-4S] cluster</name>
        <dbReference type="ChEBI" id="CHEBI:21137"/>
    </cofactor>
</comment>
<keyword evidence="9" id="KW-1185">Reference proteome</keyword>
<evidence type="ECO:0008006" key="10">
    <source>
        <dbReference type="Google" id="ProtNLM"/>
    </source>
</evidence>
<gene>
    <name evidence="8" type="ORF">BST13_31945</name>
</gene>
<dbReference type="SUPFAM" id="SSF54862">
    <property type="entry name" value="4Fe-4S ferredoxins"/>
    <property type="match status" value="1"/>
</dbReference>
<reference evidence="8 9" key="1">
    <citation type="submission" date="2017-02" db="EMBL/GenBank/DDBJ databases">
        <title>The new phylogeny of genus Mycobacterium.</title>
        <authorList>
            <person name="Tortoli E."/>
            <person name="Trovato A."/>
            <person name="Cirillo D.M."/>
        </authorList>
    </citation>
    <scope>NUCLEOTIDE SEQUENCE [LARGE SCALE GENOMIC DNA]</scope>
    <source>
        <strain evidence="8 9">RW6</strain>
    </source>
</reference>
<proteinExistence type="predicted"/>
<evidence type="ECO:0000256" key="4">
    <source>
        <dbReference type="ARBA" id="ARBA00022982"/>
    </source>
</evidence>
<dbReference type="GO" id="GO:0051538">
    <property type="term" value="F:3 iron, 4 sulfur cluster binding"/>
    <property type="evidence" value="ECO:0007669"/>
    <property type="project" value="UniProtKB-KW"/>
</dbReference>
<evidence type="ECO:0000256" key="1">
    <source>
        <dbReference type="ARBA" id="ARBA00001927"/>
    </source>
</evidence>
<dbReference type="InterPro" id="IPR051269">
    <property type="entry name" value="Fe-S_cluster_ET"/>
</dbReference>
<evidence type="ECO:0000256" key="5">
    <source>
        <dbReference type="ARBA" id="ARBA00023004"/>
    </source>
</evidence>
<dbReference type="OrthoDB" id="9803319at2"/>
<keyword evidence="5" id="KW-0408">Iron</keyword>
<keyword evidence="6" id="KW-0411">Iron-sulfur</keyword>
<evidence type="ECO:0000256" key="3">
    <source>
        <dbReference type="ARBA" id="ARBA00022723"/>
    </source>
</evidence>
<keyword evidence="3" id="KW-0479">Metal-binding</keyword>
<dbReference type="RefSeq" id="WP_083169294.1">
    <property type="nucleotide sequence ID" value="NZ_MVHF01000050.1"/>
</dbReference>
<dbReference type="Proteomes" id="UP000192448">
    <property type="component" value="Unassembled WGS sequence"/>
</dbReference>
<evidence type="ECO:0000313" key="8">
    <source>
        <dbReference type="EMBL" id="ORA26277.1"/>
    </source>
</evidence>
<dbReference type="PANTHER" id="PTHR36923:SF3">
    <property type="entry name" value="FERREDOXIN"/>
    <property type="match status" value="1"/>
</dbReference>
<keyword evidence="7" id="KW-0003">3Fe-4S</keyword>
<name>A0A1X0A886_9MYCO</name>
<dbReference type="AlphaFoldDB" id="A0A1X0A886"/>
<sequence>MRITVDFDRCEGHGLCEQAAEAVFQLDDDGNLVHHYDGKDVPEELQARAIDAVFACPVAALSIEQPTAERAVSPGSDANEL</sequence>